<gene>
    <name evidence="1" type="ORF">LOK49_LG08G01017</name>
</gene>
<dbReference type="EMBL" id="CM045766">
    <property type="protein sequence ID" value="KAI8002132.1"/>
    <property type="molecule type" value="Genomic_DNA"/>
</dbReference>
<dbReference type="Proteomes" id="UP001060215">
    <property type="component" value="Chromosome 9"/>
</dbReference>
<evidence type="ECO:0000313" key="2">
    <source>
        <dbReference type="Proteomes" id="UP001060215"/>
    </source>
</evidence>
<comment type="caution">
    <text evidence="1">The sequence shown here is derived from an EMBL/GenBank/DDBJ whole genome shotgun (WGS) entry which is preliminary data.</text>
</comment>
<sequence length="141" mass="15440">MASLPSLPHPCSPHRIDDNIEESLTNIESARSALLRHLNQISSNKWLMIKIFAILIFFMMLDLAISRKGGIGIDIGICMISGAFRVVDAHVQGGMVGDLSFMLPEFMQVGDLTSGLRLITKAAFENSKDGLRKGASTFKSF</sequence>
<evidence type="ECO:0000313" key="1">
    <source>
        <dbReference type="EMBL" id="KAI8002132.1"/>
    </source>
</evidence>
<keyword evidence="2" id="KW-1185">Reference proteome</keyword>
<reference evidence="1 2" key="1">
    <citation type="journal article" date="2022" name="Plant J.">
        <title>Chromosome-level genome of Camellia lanceoleosa provides a valuable resource for understanding genome evolution and self-incompatibility.</title>
        <authorList>
            <person name="Gong W."/>
            <person name="Xiao S."/>
            <person name="Wang L."/>
            <person name="Liao Z."/>
            <person name="Chang Y."/>
            <person name="Mo W."/>
            <person name="Hu G."/>
            <person name="Li W."/>
            <person name="Zhao G."/>
            <person name="Zhu H."/>
            <person name="Hu X."/>
            <person name="Ji K."/>
            <person name="Xiang X."/>
            <person name="Song Q."/>
            <person name="Yuan D."/>
            <person name="Jin S."/>
            <person name="Zhang L."/>
        </authorList>
    </citation>
    <scope>NUCLEOTIDE SEQUENCE [LARGE SCALE GENOMIC DNA]</scope>
    <source>
        <strain evidence="1">SQ_2022a</strain>
    </source>
</reference>
<proteinExistence type="predicted"/>
<name>A0ACC0GLS9_9ERIC</name>
<protein>
    <submittedName>
        <fullName evidence="1">Equilibrative nucleotide transporter 2</fullName>
    </submittedName>
</protein>
<organism evidence="1 2">
    <name type="scientific">Camellia lanceoleosa</name>
    <dbReference type="NCBI Taxonomy" id="1840588"/>
    <lineage>
        <taxon>Eukaryota</taxon>
        <taxon>Viridiplantae</taxon>
        <taxon>Streptophyta</taxon>
        <taxon>Embryophyta</taxon>
        <taxon>Tracheophyta</taxon>
        <taxon>Spermatophyta</taxon>
        <taxon>Magnoliopsida</taxon>
        <taxon>eudicotyledons</taxon>
        <taxon>Gunneridae</taxon>
        <taxon>Pentapetalae</taxon>
        <taxon>asterids</taxon>
        <taxon>Ericales</taxon>
        <taxon>Theaceae</taxon>
        <taxon>Camellia</taxon>
    </lineage>
</organism>
<accession>A0ACC0GLS9</accession>